<reference evidence="1" key="1">
    <citation type="submission" date="2021-05" db="EMBL/GenBank/DDBJ databases">
        <title>The genome of the haptophyte Pavlova lutheri (Diacronema luteri, Pavlovales) - a model for lipid biosynthesis in eukaryotic algae.</title>
        <authorList>
            <person name="Hulatt C.J."/>
            <person name="Posewitz M.C."/>
        </authorList>
    </citation>
    <scope>NUCLEOTIDE SEQUENCE</scope>
    <source>
        <strain evidence="1">NIVA-4/92</strain>
    </source>
</reference>
<dbReference type="Proteomes" id="UP000751190">
    <property type="component" value="Unassembled WGS sequence"/>
</dbReference>
<evidence type="ECO:0000313" key="2">
    <source>
        <dbReference type="Proteomes" id="UP000751190"/>
    </source>
</evidence>
<proteinExistence type="predicted"/>
<evidence type="ECO:0000313" key="1">
    <source>
        <dbReference type="EMBL" id="KAG8464819.1"/>
    </source>
</evidence>
<dbReference type="AlphaFoldDB" id="A0A8J5XKJ5"/>
<name>A0A8J5XKJ5_DIALT</name>
<dbReference type="EMBL" id="JAGTXO010000012">
    <property type="protein sequence ID" value="KAG8464819.1"/>
    <property type="molecule type" value="Genomic_DNA"/>
</dbReference>
<sequence length="591" mass="62898">MQPSSRTLASGSLGADAGAADHLALYIRTVWLVQHAALCAVRAPFASAEEQLLWACAALAVCRPSLLTVVVATALGNALRLKRWPVQWDSEVWSLLLDTTLLLACARAWRGLPTAERNAAFGWFARIARFQLACFYFGAFFWKLNTSFLEPRTSCAPIFFYQLIAAYVPHGWLGASSPLALAIGLAAPVNTLAVEVAIPALILQSGVGARRLALGVALAFHALIALTPPPNNASGFSLTVAKYLFVVLELPAALAARDALSPAFWLSGAAAIVRSAALVGALACATQIGLHAEHVDWFVPAYALAAVVLLRALQLAGRPHVAAAAVAEPERESAPPCAAHARGWCACGALVRLLAVGYALCGPLTGLMDQQSTNMYANLKIHAGSNHLLLPTGLALGSRLLPGGLVRVVGSSSAHITAMYPAEITELISPRAREFLRALGHSGRQFNAMKRRILGPGATPPDHTRAAALRGAPLAVPYTLPAIELRRLLLEARAANESFRLSYQHLPGMRGDEVWRQTAAGPTVRFSEDRATGTSACTVLVTPAGPYLPCAPDELALLPPAPWWVHKLVMLQPYPILPPGERWTEVHCFGP</sequence>
<organism evidence="1 2">
    <name type="scientific">Diacronema lutheri</name>
    <name type="common">Unicellular marine alga</name>
    <name type="synonym">Monochrysis lutheri</name>
    <dbReference type="NCBI Taxonomy" id="2081491"/>
    <lineage>
        <taxon>Eukaryota</taxon>
        <taxon>Haptista</taxon>
        <taxon>Haptophyta</taxon>
        <taxon>Pavlovophyceae</taxon>
        <taxon>Pavlovales</taxon>
        <taxon>Pavlovaceae</taxon>
        <taxon>Diacronema</taxon>
    </lineage>
</organism>
<dbReference type="OMA" id="HITAMYP"/>
<protein>
    <submittedName>
        <fullName evidence="1">Uncharacterized protein</fullName>
    </submittedName>
</protein>
<accession>A0A8J5XKJ5</accession>
<dbReference type="OrthoDB" id="406533at2759"/>
<comment type="caution">
    <text evidence="1">The sequence shown here is derived from an EMBL/GenBank/DDBJ whole genome shotgun (WGS) entry which is preliminary data.</text>
</comment>
<keyword evidence="2" id="KW-1185">Reference proteome</keyword>
<gene>
    <name evidence="1" type="ORF">KFE25_010187</name>
</gene>